<dbReference type="InterPro" id="IPR003821">
    <property type="entry name" value="DXP_reductoisomerase"/>
</dbReference>
<feature type="binding site" evidence="9">
    <location>
        <position position="13"/>
    </location>
    <ligand>
        <name>NADPH</name>
        <dbReference type="ChEBI" id="CHEBI:57783"/>
    </ligand>
</feature>
<keyword evidence="4 9" id="KW-0521">NADP</keyword>
<dbReference type="PIRSF" id="PIRSF006205">
    <property type="entry name" value="Dxp_reductismrs"/>
    <property type="match status" value="1"/>
</dbReference>
<keyword evidence="6 9" id="KW-0464">Manganese</keyword>
<feature type="binding site" evidence="9">
    <location>
        <position position="149"/>
    </location>
    <ligand>
        <name>Mn(2+)</name>
        <dbReference type="ChEBI" id="CHEBI:29035"/>
    </ligand>
</feature>
<gene>
    <name evidence="9" type="primary">dxr</name>
    <name evidence="13" type="ORF">C4541_06585</name>
</gene>
<dbReference type="PANTHER" id="PTHR30525:SF0">
    <property type="entry name" value="1-DEOXY-D-XYLULOSE 5-PHOSPHATE REDUCTOISOMERASE, CHLOROPLASTIC"/>
    <property type="match status" value="1"/>
</dbReference>
<feature type="binding site" evidence="9">
    <location>
        <position position="122"/>
    </location>
    <ligand>
        <name>1-deoxy-D-xylulose 5-phosphate</name>
        <dbReference type="ChEBI" id="CHEBI:57792"/>
    </ligand>
</feature>
<sequence>MKNISILGSTGSIGVSTLKVVDAFSGEFRVIGLSAHSNIDLLIKQCIKYKPKIVTIVDETHYQTLKNALPHEIEVCAGTGGLNEVAAHPDNDLTIAAIVGSAGLYPTIEAIECGIDIGLANKEILVMAGSIITKLAKKNNVSLLPVDSEHNALFQCLNGEDKKSVRRLMLTASGGPFLNLPAEDFNKITVAQALEHPKWSMGKKISIDSATMMNKGLEVIEAHWLFSVPVDDISVIVHPESIIHSMVEFVDGSYLAQMNVPDMVFPIQHVLFHPERRQSPLFREIDFCSVGSLNFQKPDINKFPCLELAYEAVRIGHTMPAVLNAANEETVMLFLNDAIKFVDIPCIISGVMDQHKILLNPNIEELKQADVWARQAVNEHYTKMV</sequence>
<dbReference type="SUPFAM" id="SSF51735">
    <property type="entry name" value="NAD(P)-binding Rossmann-fold domains"/>
    <property type="match status" value="1"/>
</dbReference>
<feature type="binding site" evidence="9">
    <location>
        <position position="12"/>
    </location>
    <ligand>
        <name>NADPH</name>
        <dbReference type="ChEBI" id="CHEBI:57783"/>
    </ligand>
</feature>
<dbReference type="GO" id="GO:0051484">
    <property type="term" value="P:isopentenyl diphosphate biosynthetic process, methylerythritol 4-phosphate pathway involved in terpenoid biosynthetic process"/>
    <property type="evidence" value="ECO:0007669"/>
    <property type="project" value="TreeGrafter"/>
</dbReference>
<feature type="binding site" evidence="9">
    <location>
        <position position="215"/>
    </location>
    <ligand>
        <name>1-deoxy-D-xylulose 5-phosphate</name>
        <dbReference type="ChEBI" id="CHEBI:57792"/>
    </ligand>
</feature>
<feature type="binding site" evidence="9">
    <location>
        <position position="149"/>
    </location>
    <ligand>
        <name>1-deoxy-D-xylulose 5-phosphate</name>
        <dbReference type="ChEBI" id="CHEBI:57792"/>
    </ligand>
</feature>
<feature type="binding site" evidence="9">
    <location>
        <position position="38"/>
    </location>
    <ligand>
        <name>NADPH</name>
        <dbReference type="ChEBI" id="CHEBI:57783"/>
    </ligand>
</feature>
<evidence type="ECO:0000313" key="14">
    <source>
        <dbReference type="Proteomes" id="UP000266426"/>
    </source>
</evidence>
<keyword evidence="9" id="KW-0460">Magnesium</keyword>
<keyword evidence="13" id="KW-0413">Isomerase</keyword>
<dbReference type="InterPro" id="IPR013512">
    <property type="entry name" value="DXP_reductoisomerase_N"/>
</dbReference>
<feature type="binding site" evidence="9">
    <location>
        <position position="123"/>
    </location>
    <ligand>
        <name>NADPH</name>
        <dbReference type="ChEBI" id="CHEBI:57783"/>
    </ligand>
</feature>
<dbReference type="Pfam" id="PF13288">
    <property type="entry name" value="DXPR_C"/>
    <property type="match status" value="1"/>
</dbReference>
<dbReference type="InterPro" id="IPR026877">
    <property type="entry name" value="DXPR_C"/>
</dbReference>
<feature type="binding site" evidence="9">
    <location>
        <position position="11"/>
    </location>
    <ligand>
        <name>NADPH</name>
        <dbReference type="ChEBI" id="CHEBI:57783"/>
    </ligand>
</feature>
<organism evidence="13 14">
    <name type="scientific">Candidatus Auribacter fodinae</name>
    <dbReference type="NCBI Taxonomy" id="2093366"/>
    <lineage>
        <taxon>Bacteria</taxon>
        <taxon>Pseudomonadati</taxon>
        <taxon>Candidatus Auribacterota</taxon>
        <taxon>Candidatus Auribacteria</taxon>
        <taxon>Candidatus Auribacterales</taxon>
        <taxon>Candidatus Auribacteraceae</taxon>
        <taxon>Candidatus Auribacter</taxon>
    </lineage>
</organism>
<evidence type="ECO:0000256" key="9">
    <source>
        <dbReference type="HAMAP-Rule" id="MF_00183"/>
    </source>
</evidence>
<feature type="binding site" evidence="9">
    <location>
        <position position="148"/>
    </location>
    <ligand>
        <name>1-deoxy-D-xylulose 5-phosphate</name>
        <dbReference type="ChEBI" id="CHEBI:57792"/>
    </ligand>
</feature>
<feature type="domain" description="1-deoxy-D-xylulose 5-phosphate reductoisomerase C-terminal" evidence="11">
    <location>
        <begin position="143"/>
        <end position="226"/>
    </location>
</feature>
<comment type="caution">
    <text evidence="13">The sequence shown here is derived from an EMBL/GenBank/DDBJ whole genome shotgun (WGS) entry which is preliminary data.</text>
</comment>
<reference evidence="13 14" key="1">
    <citation type="journal article" date="2017" name="ISME J.">
        <title>Energy and carbon metabolisms in a deep terrestrial subsurface fluid microbial community.</title>
        <authorList>
            <person name="Momper L."/>
            <person name="Jungbluth S.P."/>
            <person name="Lee M.D."/>
            <person name="Amend J.P."/>
        </authorList>
    </citation>
    <scope>NUCLEOTIDE SEQUENCE [LARGE SCALE GENOMIC DNA]</scope>
    <source>
        <strain evidence="13">SURF_26</strain>
    </source>
</reference>
<dbReference type="PANTHER" id="PTHR30525">
    <property type="entry name" value="1-DEOXY-D-XYLULOSE 5-PHOSPHATE REDUCTOISOMERASE"/>
    <property type="match status" value="1"/>
</dbReference>
<evidence type="ECO:0000256" key="1">
    <source>
        <dbReference type="ARBA" id="ARBA00005094"/>
    </source>
</evidence>
<dbReference type="InterPro" id="IPR013644">
    <property type="entry name" value="DXP_reductoisomerase_C"/>
</dbReference>
<proteinExistence type="inferred from homology"/>
<dbReference type="SUPFAM" id="SSF69055">
    <property type="entry name" value="1-deoxy-D-xylulose-5-phosphate reductoisomerase, C-terminal domain"/>
    <property type="match status" value="1"/>
</dbReference>
<dbReference type="Proteomes" id="UP000266426">
    <property type="component" value="Unassembled WGS sequence"/>
</dbReference>
<evidence type="ECO:0000256" key="5">
    <source>
        <dbReference type="ARBA" id="ARBA00023002"/>
    </source>
</evidence>
<dbReference type="InterPro" id="IPR036291">
    <property type="entry name" value="NAD(P)-bd_dom_sf"/>
</dbReference>
<feature type="binding site" evidence="9">
    <location>
        <position position="173"/>
    </location>
    <ligand>
        <name>1-deoxy-D-xylulose 5-phosphate</name>
        <dbReference type="ChEBI" id="CHEBI:57792"/>
    </ligand>
</feature>
<evidence type="ECO:0000259" key="12">
    <source>
        <dbReference type="Pfam" id="PF13288"/>
    </source>
</evidence>
<evidence type="ECO:0000259" key="10">
    <source>
        <dbReference type="Pfam" id="PF02670"/>
    </source>
</evidence>
<dbReference type="NCBIfam" id="NF009114">
    <property type="entry name" value="PRK12464.1"/>
    <property type="match status" value="1"/>
</dbReference>
<dbReference type="GO" id="GO:0016853">
    <property type="term" value="F:isomerase activity"/>
    <property type="evidence" value="ECO:0007669"/>
    <property type="project" value="UniProtKB-KW"/>
</dbReference>
<evidence type="ECO:0000256" key="6">
    <source>
        <dbReference type="ARBA" id="ARBA00023211"/>
    </source>
</evidence>
<dbReference type="AlphaFoldDB" id="A0A3A4R2E0"/>
<accession>A0A3A4R2E0</accession>
<feature type="binding site" evidence="9">
    <location>
        <position position="202"/>
    </location>
    <ligand>
        <name>NADPH</name>
        <dbReference type="ChEBI" id="CHEBI:57783"/>
    </ligand>
</feature>
<feature type="binding site" evidence="9">
    <location>
        <position position="147"/>
    </location>
    <ligand>
        <name>Mn(2+)</name>
        <dbReference type="ChEBI" id="CHEBI:29035"/>
    </ligand>
</feature>
<keyword evidence="7 9" id="KW-0414">Isoprene biosynthesis</keyword>
<feature type="domain" description="1-deoxy-D-xylulose 5-phosphate reductoisomerase N-terminal" evidence="10">
    <location>
        <begin position="4"/>
        <end position="129"/>
    </location>
</feature>
<dbReference type="UniPathway" id="UPA00056">
    <property type="reaction ID" value="UER00092"/>
</dbReference>
<evidence type="ECO:0000256" key="4">
    <source>
        <dbReference type="ARBA" id="ARBA00022857"/>
    </source>
</evidence>
<dbReference type="GO" id="GO:0030604">
    <property type="term" value="F:1-deoxy-D-xylulose-5-phosphate reductoisomerase activity"/>
    <property type="evidence" value="ECO:0007669"/>
    <property type="project" value="UniProtKB-UniRule"/>
</dbReference>
<feature type="binding site" evidence="9">
    <location>
        <position position="214"/>
    </location>
    <ligand>
        <name>1-deoxy-D-xylulose 5-phosphate</name>
        <dbReference type="ChEBI" id="CHEBI:57792"/>
    </ligand>
</feature>
<dbReference type="FunFam" id="3.40.50.720:FF:000045">
    <property type="entry name" value="1-deoxy-D-xylulose 5-phosphate reductoisomerase"/>
    <property type="match status" value="1"/>
</dbReference>
<dbReference type="Pfam" id="PF02670">
    <property type="entry name" value="DXP_reductoisom"/>
    <property type="match status" value="1"/>
</dbReference>
<dbReference type="GO" id="GO:0070402">
    <property type="term" value="F:NADPH binding"/>
    <property type="evidence" value="ECO:0007669"/>
    <property type="project" value="InterPro"/>
</dbReference>
<evidence type="ECO:0000256" key="2">
    <source>
        <dbReference type="ARBA" id="ARBA00006825"/>
    </source>
</evidence>
<dbReference type="EMBL" id="QZJZ01000054">
    <property type="protein sequence ID" value="RJP59152.1"/>
    <property type="molecule type" value="Genomic_DNA"/>
</dbReference>
<comment type="catalytic activity">
    <reaction evidence="8">
        <text>2-C-methyl-D-erythritol 4-phosphate + NADP(+) = 1-deoxy-D-xylulose 5-phosphate + NADPH + H(+)</text>
        <dbReference type="Rhea" id="RHEA:13717"/>
        <dbReference type="ChEBI" id="CHEBI:15378"/>
        <dbReference type="ChEBI" id="CHEBI:57783"/>
        <dbReference type="ChEBI" id="CHEBI:57792"/>
        <dbReference type="ChEBI" id="CHEBI:58262"/>
        <dbReference type="ChEBI" id="CHEBI:58349"/>
        <dbReference type="EC" id="1.1.1.267"/>
    </reaction>
    <physiologicalReaction direction="right-to-left" evidence="8">
        <dbReference type="Rhea" id="RHEA:13719"/>
    </physiologicalReaction>
</comment>
<dbReference type="Pfam" id="PF08436">
    <property type="entry name" value="DXP_redisom_C"/>
    <property type="match status" value="1"/>
</dbReference>
<feature type="binding site" evidence="9">
    <location>
        <position position="10"/>
    </location>
    <ligand>
        <name>NADPH</name>
        <dbReference type="ChEBI" id="CHEBI:57783"/>
    </ligand>
</feature>
<feature type="binding site" evidence="9">
    <location>
        <position position="209"/>
    </location>
    <ligand>
        <name>1-deoxy-D-xylulose 5-phosphate</name>
        <dbReference type="ChEBI" id="CHEBI:57792"/>
    </ligand>
</feature>
<feature type="binding site" evidence="9">
    <location>
        <position position="218"/>
    </location>
    <ligand>
        <name>Mn(2+)</name>
        <dbReference type="ChEBI" id="CHEBI:29035"/>
    </ligand>
</feature>
<evidence type="ECO:0000256" key="3">
    <source>
        <dbReference type="ARBA" id="ARBA00022723"/>
    </source>
</evidence>
<evidence type="ECO:0000313" key="13">
    <source>
        <dbReference type="EMBL" id="RJP59152.1"/>
    </source>
</evidence>
<evidence type="ECO:0000256" key="8">
    <source>
        <dbReference type="ARBA" id="ARBA00048543"/>
    </source>
</evidence>
<evidence type="ECO:0000259" key="11">
    <source>
        <dbReference type="Pfam" id="PF08436"/>
    </source>
</evidence>
<dbReference type="HAMAP" id="MF_00183">
    <property type="entry name" value="DXP_reductoisom"/>
    <property type="match status" value="1"/>
</dbReference>
<dbReference type="Gene3D" id="1.10.1740.10">
    <property type="match status" value="1"/>
</dbReference>
<feature type="domain" description="DXP reductoisomerase C-terminal" evidence="12">
    <location>
        <begin position="258"/>
        <end position="375"/>
    </location>
</feature>
<comment type="caution">
    <text evidence="9">Lacks conserved residue(s) required for the propagation of feature annotation.</text>
</comment>
<protein>
    <recommendedName>
        <fullName evidence="9">1-deoxy-D-xylulose 5-phosphate reductoisomerase</fullName>
        <shortName evidence="9">DXP reductoisomerase</shortName>
        <ecNumber evidence="9">1.1.1.267</ecNumber>
    </recommendedName>
    <alternativeName>
        <fullName evidence="9">1-deoxyxylulose-5-phosphate reductoisomerase</fullName>
    </alternativeName>
    <alternativeName>
        <fullName evidence="9">2-C-methyl-D-erythritol 4-phosphate synthase</fullName>
    </alternativeName>
</protein>
<feature type="binding site" evidence="9">
    <location>
        <position position="121"/>
    </location>
    <ligand>
        <name>NADPH</name>
        <dbReference type="ChEBI" id="CHEBI:57783"/>
    </ligand>
</feature>
<comment type="pathway">
    <text evidence="1 9">Isoprenoid biosynthesis; isopentenyl diphosphate biosynthesis via DXP pathway; isopentenyl diphosphate from 1-deoxy-D-xylulose 5-phosphate: step 1/6.</text>
</comment>
<dbReference type="SUPFAM" id="SSF55347">
    <property type="entry name" value="Glyceraldehyde-3-phosphate dehydrogenase-like, C-terminal domain"/>
    <property type="match status" value="1"/>
</dbReference>
<name>A0A3A4R2E0_9BACT</name>
<dbReference type="InterPro" id="IPR036169">
    <property type="entry name" value="DXPR_C_sf"/>
</dbReference>
<dbReference type="GO" id="GO:0030145">
    <property type="term" value="F:manganese ion binding"/>
    <property type="evidence" value="ECO:0007669"/>
    <property type="project" value="TreeGrafter"/>
</dbReference>
<dbReference type="Gene3D" id="3.40.50.720">
    <property type="entry name" value="NAD(P)-binding Rossmann-like Domain"/>
    <property type="match status" value="1"/>
</dbReference>
<comment type="cofactor">
    <cofactor evidence="9">
        <name>Mg(2+)</name>
        <dbReference type="ChEBI" id="CHEBI:18420"/>
    </cofactor>
    <cofactor evidence="9">
        <name>Mn(2+)</name>
        <dbReference type="ChEBI" id="CHEBI:29035"/>
    </cofactor>
</comment>
<evidence type="ECO:0000256" key="7">
    <source>
        <dbReference type="ARBA" id="ARBA00023229"/>
    </source>
</evidence>
<feature type="binding site" evidence="9">
    <location>
        <position position="218"/>
    </location>
    <ligand>
        <name>1-deoxy-D-xylulose 5-phosphate</name>
        <dbReference type="ChEBI" id="CHEBI:57792"/>
    </ligand>
</feature>
<comment type="similarity">
    <text evidence="2 9">Belongs to the DXR family.</text>
</comment>
<dbReference type="EC" id="1.1.1.267" evidence="9"/>
<dbReference type="NCBIfam" id="TIGR00243">
    <property type="entry name" value="Dxr"/>
    <property type="match status" value="1"/>
</dbReference>
<comment type="function">
    <text evidence="9">Catalyzes the NADPH-dependent rearrangement and reduction of 1-deoxy-D-xylulose-5-phosphate (DXP) to 2-C-methyl-D-erythritol 4-phosphate (MEP).</text>
</comment>
<feature type="binding site" evidence="9">
    <location>
        <position position="196"/>
    </location>
    <ligand>
        <name>1-deoxy-D-xylulose 5-phosphate</name>
        <dbReference type="ChEBI" id="CHEBI:57792"/>
    </ligand>
</feature>
<keyword evidence="5 9" id="KW-0560">Oxidoreductase</keyword>
<keyword evidence="3 9" id="KW-0479">Metal-binding</keyword>